<keyword evidence="2" id="KW-1185">Reference proteome</keyword>
<gene>
    <name evidence="1" type="ORF">V8G54_033855</name>
</gene>
<sequence>MKKIVDTLAVIGSLISTEDHVEAILGGLYEDYDNFVTSILTLSDAYNIEEIEALLLSQEELHEKYKTTILLLSTTLSSQVPTTLIETKVLNPTSETTNLETETTPLSRINVSTTPIMLQVLGSNRNCNVNFATSLNMIFNIPFLLTNLNFAPLKFMMILLQF</sequence>
<organism evidence="1 2">
    <name type="scientific">Vigna mungo</name>
    <name type="common">Black gram</name>
    <name type="synonym">Phaseolus mungo</name>
    <dbReference type="NCBI Taxonomy" id="3915"/>
    <lineage>
        <taxon>Eukaryota</taxon>
        <taxon>Viridiplantae</taxon>
        <taxon>Streptophyta</taxon>
        <taxon>Embryophyta</taxon>
        <taxon>Tracheophyta</taxon>
        <taxon>Spermatophyta</taxon>
        <taxon>Magnoliopsida</taxon>
        <taxon>eudicotyledons</taxon>
        <taxon>Gunneridae</taxon>
        <taxon>Pentapetalae</taxon>
        <taxon>rosids</taxon>
        <taxon>fabids</taxon>
        <taxon>Fabales</taxon>
        <taxon>Fabaceae</taxon>
        <taxon>Papilionoideae</taxon>
        <taxon>50 kb inversion clade</taxon>
        <taxon>NPAAA clade</taxon>
        <taxon>indigoferoid/millettioid clade</taxon>
        <taxon>Phaseoleae</taxon>
        <taxon>Vigna</taxon>
    </lineage>
</organism>
<dbReference type="AlphaFoldDB" id="A0AAQ3RJ64"/>
<evidence type="ECO:0000313" key="1">
    <source>
        <dbReference type="EMBL" id="WVY94767.1"/>
    </source>
</evidence>
<accession>A0AAQ3RJ64</accession>
<dbReference type="Pfam" id="PF14223">
    <property type="entry name" value="Retrotran_gag_2"/>
    <property type="match status" value="1"/>
</dbReference>
<dbReference type="PANTHER" id="PTHR47481">
    <property type="match status" value="1"/>
</dbReference>
<reference evidence="1 2" key="1">
    <citation type="journal article" date="2023" name="Life. Sci Alliance">
        <title>Evolutionary insights into 3D genome organization and epigenetic landscape of Vigna mungo.</title>
        <authorList>
            <person name="Junaid A."/>
            <person name="Singh B."/>
            <person name="Bhatia S."/>
        </authorList>
    </citation>
    <scope>NUCLEOTIDE SEQUENCE [LARGE SCALE GENOMIC DNA]</scope>
    <source>
        <strain evidence="1">Urdbean</strain>
    </source>
</reference>
<proteinExistence type="predicted"/>
<name>A0AAQ3RJ64_VIGMU</name>
<evidence type="ECO:0000313" key="2">
    <source>
        <dbReference type="Proteomes" id="UP001374535"/>
    </source>
</evidence>
<dbReference type="PANTHER" id="PTHR47481:SF31">
    <property type="entry name" value="OS01G0873500 PROTEIN"/>
    <property type="match status" value="1"/>
</dbReference>
<dbReference type="EMBL" id="CP144691">
    <property type="protein sequence ID" value="WVY94767.1"/>
    <property type="molecule type" value="Genomic_DNA"/>
</dbReference>
<protein>
    <submittedName>
        <fullName evidence="1">Uncharacterized protein</fullName>
    </submittedName>
</protein>
<dbReference type="Proteomes" id="UP001374535">
    <property type="component" value="Chromosome 10"/>
</dbReference>